<dbReference type="RefSeq" id="WP_264809120.1">
    <property type="nucleotide sequence ID" value="NZ_CP110226.1"/>
</dbReference>
<proteinExistence type="predicted"/>
<evidence type="ECO:0000313" key="2">
    <source>
        <dbReference type="Proteomes" id="UP001163156"/>
    </source>
</evidence>
<keyword evidence="2" id="KW-1185">Reference proteome</keyword>
<sequence length="296" mass="33800">MRIKLSYLIGFTLLLGLVYLGYSKITEVIRKNVHQERVQKLTHTASQNVITLPDTITVDYLEEKRTLAIYLPKNYHSDSSNYPVIYFLDGQSLFDQKIQEGTEWQIDEVMDSLGILGQQQSIVVGIYNSADRIKEYKPFPETGLFADKSYEGDQHAAWIVESVKPWIDSNFRTKKDPKSSMIAGASLGGLMSYYILMHYPSTFGGAIVFSPSFWVNEKVFTLHQNNKSLITQKIYFNAGELESSNIKNIEKMRDILLKQGMPKENIRLDIEAGLGHSHSTWKNGFRKAYPWIVNGP</sequence>
<dbReference type="InterPro" id="IPR029058">
    <property type="entry name" value="AB_hydrolase_fold"/>
</dbReference>
<dbReference type="InterPro" id="IPR000801">
    <property type="entry name" value="Esterase-like"/>
</dbReference>
<keyword evidence="1" id="KW-0378">Hydrolase</keyword>
<dbReference type="Proteomes" id="UP001163156">
    <property type="component" value="Chromosome"/>
</dbReference>
<dbReference type="PANTHER" id="PTHR48098">
    <property type="entry name" value="ENTEROCHELIN ESTERASE-RELATED"/>
    <property type="match status" value="1"/>
</dbReference>
<dbReference type="Gene3D" id="3.40.50.1820">
    <property type="entry name" value="alpha/beta hydrolase"/>
    <property type="match status" value="1"/>
</dbReference>
<dbReference type="SUPFAM" id="SSF53474">
    <property type="entry name" value="alpha/beta-Hydrolases"/>
    <property type="match status" value="1"/>
</dbReference>
<evidence type="ECO:0000313" key="1">
    <source>
        <dbReference type="EMBL" id="UZD22601.1"/>
    </source>
</evidence>
<dbReference type="GO" id="GO:0016787">
    <property type="term" value="F:hydrolase activity"/>
    <property type="evidence" value="ECO:0007669"/>
    <property type="project" value="UniProtKB-KW"/>
</dbReference>
<protein>
    <submittedName>
        <fullName evidence="1">Alpha/beta hydrolase-fold protein</fullName>
    </submittedName>
</protein>
<gene>
    <name evidence="1" type="ORF">OM944_18360</name>
</gene>
<dbReference type="InterPro" id="IPR050583">
    <property type="entry name" value="Mycobacterial_A85_antigen"/>
</dbReference>
<reference evidence="1" key="1">
    <citation type="submission" date="2022-10" db="EMBL/GenBank/DDBJ databases">
        <title>Algoriphagus sp. a novel bacteria isolate from halophytes salicornia europaea.</title>
        <authorList>
            <person name="Peng Y."/>
            <person name="Jiang L."/>
            <person name="Lee J."/>
        </authorList>
    </citation>
    <scope>NUCLEOTIDE SEQUENCE</scope>
    <source>
        <strain evidence="1">TR-M5</strain>
    </source>
</reference>
<accession>A0ABY6MJZ4</accession>
<dbReference type="EMBL" id="CP110226">
    <property type="protein sequence ID" value="UZD22601.1"/>
    <property type="molecule type" value="Genomic_DNA"/>
</dbReference>
<organism evidence="1 2">
    <name type="scientific">Algoriphagus halophytocola</name>
    <dbReference type="NCBI Taxonomy" id="2991499"/>
    <lineage>
        <taxon>Bacteria</taxon>
        <taxon>Pseudomonadati</taxon>
        <taxon>Bacteroidota</taxon>
        <taxon>Cytophagia</taxon>
        <taxon>Cytophagales</taxon>
        <taxon>Cyclobacteriaceae</taxon>
        <taxon>Algoriphagus</taxon>
    </lineage>
</organism>
<dbReference type="PANTHER" id="PTHR48098:SF6">
    <property type="entry name" value="FERRI-BACILLIBACTIN ESTERASE BESA"/>
    <property type="match status" value="1"/>
</dbReference>
<name>A0ABY6MJZ4_9BACT</name>
<dbReference type="Pfam" id="PF00756">
    <property type="entry name" value="Esterase"/>
    <property type="match status" value="1"/>
</dbReference>